<keyword evidence="3" id="KW-1185">Reference proteome</keyword>
<gene>
    <name evidence="2" type="ORF">KQX54_006178</name>
</gene>
<evidence type="ECO:0000313" key="3">
    <source>
        <dbReference type="Proteomes" id="UP000826195"/>
    </source>
</evidence>
<proteinExistence type="predicted"/>
<comment type="caution">
    <text evidence="2">The sequence shown here is derived from an EMBL/GenBank/DDBJ whole genome shotgun (WGS) entry which is preliminary data.</text>
</comment>
<feature type="transmembrane region" description="Helical" evidence="1">
    <location>
        <begin position="49"/>
        <end position="68"/>
    </location>
</feature>
<protein>
    <submittedName>
        <fullName evidence="2">Uncharacterized protein</fullName>
    </submittedName>
</protein>
<name>A0AAV7ITN3_COTGL</name>
<keyword evidence="1" id="KW-1133">Transmembrane helix</keyword>
<dbReference type="AlphaFoldDB" id="A0AAV7ITN3"/>
<evidence type="ECO:0000256" key="1">
    <source>
        <dbReference type="SAM" id="Phobius"/>
    </source>
</evidence>
<accession>A0AAV7ITN3</accession>
<sequence length="119" mass="13585">MNNLACDHTTLLHFYIRTYNRAGPWLLGILTGYLLATNHGIPTPGLRKIGWILTVLGFGYSLFTYKIYGKEGYQGNIYFETFNAGAAKYIWAFRICWTIYISSVSNGGKKNHFDLDIFN</sequence>
<keyword evidence="1" id="KW-0812">Transmembrane</keyword>
<dbReference type="Proteomes" id="UP000826195">
    <property type="component" value="Unassembled WGS sequence"/>
</dbReference>
<reference evidence="2 3" key="1">
    <citation type="journal article" date="2021" name="J. Hered.">
        <title>A chromosome-level genome assembly of the parasitoid wasp, Cotesia glomerata (Hymenoptera: Braconidae).</title>
        <authorList>
            <person name="Pinto B.J."/>
            <person name="Weis J.J."/>
            <person name="Gamble T."/>
            <person name="Ode P.J."/>
            <person name="Paul R."/>
            <person name="Zaspel J.M."/>
        </authorList>
    </citation>
    <scope>NUCLEOTIDE SEQUENCE [LARGE SCALE GENOMIC DNA]</scope>
    <source>
        <strain evidence="2">CgM1</strain>
    </source>
</reference>
<evidence type="ECO:0000313" key="2">
    <source>
        <dbReference type="EMBL" id="KAH0557448.1"/>
    </source>
</evidence>
<dbReference type="EMBL" id="JAHXZJ010000747">
    <property type="protein sequence ID" value="KAH0557448.1"/>
    <property type="molecule type" value="Genomic_DNA"/>
</dbReference>
<keyword evidence="1" id="KW-0472">Membrane</keyword>
<organism evidence="2 3">
    <name type="scientific">Cotesia glomerata</name>
    <name type="common">Lepidopteran parasitic wasp</name>
    <name type="synonym">Apanteles glomeratus</name>
    <dbReference type="NCBI Taxonomy" id="32391"/>
    <lineage>
        <taxon>Eukaryota</taxon>
        <taxon>Metazoa</taxon>
        <taxon>Ecdysozoa</taxon>
        <taxon>Arthropoda</taxon>
        <taxon>Hexapoda</taxon>
        <taxon>Insecta</taxon>
        <taxon>Pterygota</taxon>
        <taxon>Neoptera</taxon>
        <taxon>Endopterygota</taxon>
        <taxon>Hymenoptera</taxon>
        <taxon>Apocrita</taxon>
        <taxon>Ichneumonoidea</taxon>
        <taxon>Braconidae</taxon>
        <taxon>Microgastrinae</taxon>
        <taxon>Cotesia</taxon>
    </lineage>
</organism>